<evidence type="ECO:0000256" key="2">
    <source>
        <dbReference type="ARBA" id="ARBA00022737"/>
    </source>
</evidence>
<keyword evidence="1" id="KW-0433">Leucine-rich repeat</keyword>
<dbReference type="InterPro" id="IPR001611">
    <property type="entry name" value="Leu-rich_rpt"/>
</dbReference>
<dbReference type="VEuPathDB" id="CryptoDB:Cvel_2377"/>
<dbReference type="EMBL" id="CDMZ01005876">
    <property type="protein sequence ID" value="CEM55437.1"/>
    <property type="molecule type" value="Genomic_DNA"/>
</dbReference>
<evidence type="ECO:0000313" key="4">
    <source>
        <dbReference type="EMBL" id="CEM55437.1"/>
    </source>
</evidence>
<dbReference type="PANTHER" id="PTHR24112:SF9">
    <property type="entry name" value="PROTEIN PHOSPHATASE 1 REGULATORY SUBUNIT 37"/>
    <property type="match status" value="1"/>
</dbReference>
<evidence type="ECO:0000256" key="1">
    <source>
        <dbReference type="ARBA" id="ARBA00022614"/>
    </source>
</evidence>
<dbReference type="Pfam" id="PF13516">
    <property type="entry name" value="LRR_6"/>
    <property type="match status" value="2"/>
</dbReference>
<comment type="similarity">
    <text evidence="3">Belongs to the PPP1R37 family.</text>
</comment>
<dbReference type="PANTHER" id="PTHR24112">
    <property type="entry name" value="LEUCINE-RICH REPEAT, ISOFORM F-RELATED"/>
    <property type="match status" value="1"/>
</dbReference>
<proteinExistence type="inferred from homology"/>
<dbReference type="SMART" id="SM00368">
    <property type="entry name" value="LRR_RI"/>
    <property type="match status" value="6"/>
</dbReference>
<dbReference type="SUPFAM" id="SSF52047">
    <property type="entry name" value="RNI-like"/>
    <property type="match status" value="1"/>
</dbReference>
<keyword evidence="2" id="KW-0677">Repeat</keyword>
<sequence length="552" mass="58535">MKGLLVTPLQALSEPFLLVTPLQALSELACNKEGYGLAWVLLEFMKQGRCQLHFESLDLSDEWKEGSLLAFFSPRLELYCSSSYVCPHVCKNTCLPVLLDLLLRLKAALEEGGPSMGLKTLNLASNRLHCPSMEVLGSLLSSCSLPSLLSLDLSDNPLGPSGVKALVKGLSSSADPPPLQTLKLARTKAKAEGMEALVVTLKAKKTTSLQTLDLAKNEMRPAGVKHLASAVNAEAVPHLQVLSLSQNELIMESSYESNYALMADLLSINALKELEEFDLSENYLFDQRLGDGGEDSGVELSAAAFVVTGRFPRLRWLDIGGDPPIVIDPTQLKAFAAALALGGLPSLQELALLFGATGGSAENPKDAEGVVALANALTSGHLSNLKAFKVSLPPGRTREAFVLFSHSLTTGKASLLKTLDLDVWGESSSLRDGVEALAENIRGGGLCSLESLRLWLLQIEGVALSSLGMSFGSGGCPSLQKLDLSWKEAGDEGVGGLVEGLGGGRLSFLRDLSLKVHCLDGSEGGWMGEGCIALGEVLSTNKVPSLRVVTLK</sequence>
<dbReference type="AlphaFoldDB" id="A0A0G4IE98"/>
<name>A0A0G4IE98_9ALVE</name>
<dbReference type="Gene3D" id="3.80.10.10">
    <property type="entry name" value="Ribonuclease Inhibitor"/>
    <property type="match status" value="2"/>
</dbReference>
<organism evidence="4">
    <name type="scientific">Chromera velia CCMP2878</name>
    <dbReference type="NCBI Taxonomy" id="1169474"/>
    <lineage>
        <taxon>Eukaryota</taxon>
        <taxon>Sar</taxon>
        <taxon>Alveolata</taxon>
        <taxon>Colpodellida</taxon>
        <taxon>Chromeraceae</taxon>
        <taxon>Chromera</taxon>
    </lineage>
</organism>
<dbReference type="PhylomeDB" id="A0A0G4IE98"/>
<reference evidence="4" key="1">
    <citation type="submission" date="2014-11" db="EMBL/GenBank/DDBJ databases">
        <authorList>
            <person name="Otto D Thomas"/>
            <person name="Naeem Raeece"/>
        </authorList>
    </citation>
    <scope>NUCLEOTIDE SEQUENCE</scope>
</reference>
<dbReference type="InterPro" id="IPR051279">
    <property type="entry name" value="PP1-Reg/Actin-Interact_Protein"/>
</dbReference>
<evidence type="ECO:0000256" key="3">
    <source>
        <dbReference type="ARBA" id="ARBA00038315"/>
    </source>
</evidence>
<accession>A0A0G4IE98</accession>
<protein>
    <submittedName>
        <fullName evidence="4">Uncharacterized protein</fullName>
    </submittedName>
</protein>
<gene>
    <name evidence="4" type="ORF">Cvel_2377</name>
</gene>
<dbReference type="InterPro" id="IPR032675">
    <property type="entry name" value="LRR_dom_sf"/>
</dbReference>